<organism evidence="1">
    <name type="scientific">Angiostrongylus costaricensis</name>
    <name type="common">Nematode worm</name>
    <dbReference type="NCBI Taxonomy" id="334426"/>
    <lineage>
        <taxon>Eukaryota</taxon>
        <taxon>Metazoa</taxon>
        <taxon>Ecdysozoa</taxon>
        <taxon>Nematoda</taxon>
        <taxon>Chromadorea</taxon>
        <taxon>Rhabditida</taxon>
        <taxon>Rhabditina</taxon>
        <taxon>Rhabditomorpha</taxon>
        <taxon>Strongyloidea</taxon>
        <taxon>Metastrongylidae</taxon>
        <taxon>Angiostrongylus</taxon>
    </lineage>
</organism>
<reference evidence="1" key="1">
    <citation type="submission" date="2017-02" db="UniProtKB">
        <authorList>
            <consortium name="WormBaseParasite"/>
        </authorList>
    </citation>
    <scope>IDENTIFICATION</scope>
</reference>
<accession>A0A0R3Q274</accession>
<evidence type="ECO:0000313" key="1">
    <source>
        <dbReference type="WBParaSite" id="ACOC_0001317201-mRNA-1"/>
    </source>
</evidence>
<dbReference type="PANTHER" id="PTHR37431:SF3">
    <property type="entry name" value="DUF19 DOMAIN-CONTAINING PROTEIN"/>
    <property type="match status" value="1"/>
</dbReference>
<proteinExistence type="predicted"/>
<dbReference type="WBParaSite" id="ACOC_0001317201-mRNA-1">
    <property type="protein sequence ID" value="ACOC_0001317201-mRNA-1"/>
    <property type="gene ID" value="ACOC_0001317201"/>
</dbReference>
<dbReference type="AlphaFoldDB" id="A0A0R3Q274"/>
<name>A0A0R3Q274_ANGCS</name>
<protein>
    <submittedName>
        <fullName evidence="1">DUF19 domain-containing protein</fullName>
    </submittedName>
</protein>
<dbReference type="PANTHER" id="PTHR37431">
    <property type="entry name" value="PROTEIN CBG06927"/>
    <property type="match status" value="1"/>
</dbReference>
<sequence length="220" mass="24615">LIAKFNVCVREYRTQCLRHVTIGLIDSSYGYLCNEGYNSESDSVQNSAFMESAECLMELDRKSTVKQCHDETLLEIETANVEANIAMEVKLDRMCRALNFFSGCVKAPIKQECGLSAWRVIYRVLKDTTHTLMPGCQFTGSSTKLVANDTIATSHAHSTTYLTTTTTTSMVVFKELSSTLSIPSNPYKVVNRQIISEEFLQLNTSHRLVIGLAFLIVMLC</sequence>